<accession>A0ABQ8UH30</accession>
<feature type="region of interest" description="Disordered" evidence="1">
    <location>
        <begin position="202"/>
        <end position="227"/>
    </location>
</feature>
<organism evidence="2 3">
    <name type="scientific">Paratrimastix pyriformis</name>
    <dbReference type="NCBI Taxonomy" id="342808"/>
    <lineage>
        <taxon>Eukaryota</taxon>
        <taxon>Metamonada</taxon>
        <taxon>Preaxostyla</taxon>
        <taxon>Paratrimastigidae</taxon>
        <taxon>Paratrimastix</taxon>
    </lineage>
</organism>
<dbReference type="Proteomes" id="UP001141327">
    <property type="component" value="Unassembled WGS sequence"/>
</dbReference>
<sequence length="227" mass="25010">MISEPRKIKLLESVVEAGKRWKLVKLLDVCDWFAVFLCQNLAQIAEYLFELAWGVNTRKTGTYASSTPNNQVPMLTTARTRRHQGVWGLLTPGEHPMGGALSALFIFARNTSPQLPTLAGESFPIAGGRGAGPTAFIVGSPDCRRMTNRRFNRIYRSWKSATVSPFGTDGSREEGETVFPQPVDGDRVCWGLRAPELPALHAPTKPVKPSTTLTATRYSPPFTITHP</sequence>
<evidence type="ECO:0000313" key="2">
    <source>
        <dbReference type="EMBL" id="KAJ4457007.1"/>
    </source>
</evidence>
<reference evidence="2" key="1">
    <citation type="journal article" date="2022" name="bioRxiv">
        <title>Genomics of Preaxostyla Flagellates Illuminates Evolutionary Transitions and the Path Towards Mitochondrial Loss.</title>
        <authorList>
            <person name="Novak L.V.F."/>
            <person name="Treitli S.C."/>
            <person name="Pyrih J."/>
            <person name="Halakuc P."/>
            <person name="Pipaliya S.V."/>
            <person name="Vacek V."/>
            <person name="Brzon O."/>
            <person name="Soukal P."/>
            <person name="Eme L."/>
            <person name="Dacks J.B."/>
            <person name="Karnkowska A."/>
            <person name="Elias M."/>
            <person name="Hampl V."/>
        </authorList>
    </citation>
    <scope>NUCLEOTIDE SEQUENCE</scope>
    <source>
        <strain evidence="2">RCP-MX</strain>
    </source>
</reference>
<proteinExistence type="predicted"/>
<evidence type="ECO:0000313" key="3">
    <source>
        <dbReference type="Proteomes" id="UP001141327"/>
    </source>
</evidence>
<comment type="caution">
    <text evidence="2">The sequence shown here is derived from an EMBL/GenBank/DDBJ whole genome shotgun (WGS) entry which is preliminary data.</text>
</comment>
<dbReference type="EMBL" id="JAPMOS010000056">
    <property type="protein sequence ID" value="KAJ4457007.1"/>
    <property type="molecule type" value="Genomic_DNA"/>
</dbReference>
<gene>
    <name evidence="2" type="ORF">PAPYR_7648</name>
</gene>
<protein>
    <submittedName>
        <fullName evidence="2">Uncharacterized protein</fullName>
    </submittedName>
</protein>
<name>A0ABQ8UH30_9EUKA</name>
<evidence type="ECO:0000256" key="1">
    <source>
        <dbReference type="SAM" id="MobiDB-lite"/>
    </source>
</evidence>
<keyword evidence="3" id="KW-1185">Reference proteome</keyword>